<dbReference type="Gene3D" id="3.20.20.80">
    <property type="entry name" value="Glycosidases"/>
    <property type="match status" value="1"/>
</dbReference>
<dbReference type="GO" id="GO:0005886">
    <property type="term" value="C:plasma membrane"/>
    <property type="evidence" value="ECO:0007669"/>
    <property type="project" value="UniProtKB-SubCell"/>
</dbReference>
<keyword evidence="4 9" id="KW-0808">Transferase</keyword>
<dbReference type="PANTHER" id="PTHR31468:SF5">
    <property type="entry name" value="1,3-BETA-GLUCANOSYLTRANSFERASE GAS5"/>
    <property type="match status" value="1"/>
</dbReference>
<feature type="chain" id="PRO_5005140207" description="1,3-beta-glucanosyltransferase" evidence="9">
    <location>
        <begin position="17"/>
        <end position="457"/>
    </location>
</feature>
<dbReference type="EMBL" id="KB445578">
    <property type="protein sequence ID" value="EMD90599.1"/>
    <property type="molecule type" value="Genomic_DNA"/>
</dbReference>
<comment type="similarity">
    <text evidence="2 9">Belongs to the glycosyl hydrolase 72 family.</text>
</comment>
<comment type="function">
    <text evidence="9">Splits internally a 1,3-beta-glucan molecule and transfers the newly generated reducing end (the donor) to the non-reducing end of another 1,3-beta-glucan molecule (the acceptor) forming a 1,3-beta linkage, resulting in the elongation of 1,3-beta-glucan chains in the cell wall.</text>
</comment>
<keyword evidence="12" id="KW-0378">Hydrolase</keyword>
<dbReference type="EC" id="2.4.1.-" evidence="9"/>
<dbReference type="AlphaFoldDB" id="M2TVN2"/>
<evidence type="ECO:0000256" key="8">
    <source>
        <dbReference type="ARBA" id="ARBA00023288"/>
    </source>
</evidence>
<evidence type="ECO:0000313" key="12">
    <source>
        <dbReference type="EMBL" id="EMD90599.1"/>
    </source>
</evidence>
<evidence type="ECO:0000256" key="2">
    <source>
        <dbReference type="ARBA" id="ARBA00007528"/>
    </source>
</evidence>
<evidence type="ECO:0000256" key="5">
    <source>
        <dbReference type="ARBA" id="ARBA00022729"/>
    </source>
</evidence>
<protein>
    <recommendedName>
        <fullName evidence="9">1,3-beta-glucanosyltransferase</fullName>
        <ecNumber evidence="9">2.4.1.-</ecNumber>
    </recommendedName>
</protein>
<feature type="compositionally biased region" description="Polar residues" evidence="10">
    <location>
        <begin position="341"/>
        <end position="352"/>
    </location>
</feature>
<keyword evidence="7" id="KW-0325">Glycoprotein</keyword>
<feature type="compositionally biased region" description="Low complexity" evidence="10">
    <location>
        <begin position="399"/>
        <end position="423"/>
    </location>
</feature>
<feature type="region of interest" description="Disordered" evidence="10">
    <location>
        <begin position="333"/>
        <end position="352"/>
    </location>
</feature>
<feature type="transmembrane region" description="Helical" evidence="11">
    <location>
        <begin position="436"/>
        <end position="456"/>
    </location>
</feature>
<keyword evidence="3 9" id="KW-0336">GPI-anchor</keyword>
<keyword evidence="6 9" id="KW-0472">Membrane</keyword>
<dbReference type="GO" id="GO:0098552">
    <property type="term" value="C:side of membrane"/>
    <property type="evidence" value="ECO:0007669"/>
    <property type="project" value="UniProtKB-KW"/>
</dbReference>
<dbReference type="GO" id="GO:0031505">
    <property type="term" value="P:fungal-type cell wall organization"/>
    <property type="evidence" value="ECO:0007669"/>
    <property type="project" value="TreeGrafter"/>
</dbReference>
<evidence type="ECO:0000256" key="6">
    <source>
        <dbReference type="ARBA" id="ARBA00023136"/>
    </source>
</evidence>
<evidence type="ECO:0000256" key="7">
    <source>
        <dbReference type="ARBA" id="ARBA00023180"/>
    </source>
</evidence>
<dbReference type="OMA" id="GVNDYSW"/>
<comment type="subcellular location">
    <subcellularLocation>
        <location evidence="1 9">Cell membrane</location>
        <topology evidence="1 9">Lipid-anchor</topology>
        <topology evidence="1 9">GPI-anchor</topology>
    </subcellularLocation>
</comment>
<dbReference type="OrthoDB" id="421038at2759"/>
<keyword evidence="13" id="KW-1185">Reference proteome</keyword>
<keyword evidence="8 9" id="KW-0449">Lipoprotein</keyword>
<dbReference type="FunFam" id="3.20.20.80:FF:000032">
    <property type="entry name" value="1,3-beta-glucanosyltransferase"/>
    <property type="match status" value="1"/>
</dbReference>
<keyword evidence="11" id="KW-0812">Transmembrane</keyword>
<keyword evidence="11" id="KW-1133">Transmembrane helix</keyword>
<reference evidence="12 13" key="1">
    <citation type="journal article" date="2012" name="PLoS Pathog.">
        <title>Diverse lifestyles and strategies of plant pathogenesis encoded in the genomes of eighteen Dothideomycetes fungi.</title>
        <authorList>
            <person name="Ohm R.A."/>
            <person name="Feau N."/>
            <person name="Henrissat B."/>
            <person name="Schoch C.L."/>
            <person name="Horwitz B.A."/>
            <person name="Barry K.W."/>
            <person name="Condon B.J."/>
            <person name="Copeland A.C."/>
            <person name="Dhillon B."/>
            <person name="Glaser F."/>
            <person name="Hesse C.N."/>
            <person name="Kosti I."/>
            <person name="LaButti K."/>
            <person name="Lindquist E.A."/>
            <person name="Lucas S."/>
            <person name="Salamov A.A."/>
            <person name="Bradshaw R.E."/>
            <person name="Ciuffetti L."/>
            <person name="Hamelin R.C."/>
            <person name="Kema G.H.J."/>
            <person name="Lawrence C."/>
            <person name="Scott J.A."/>
            <person name="Spatafora J.W."/>
            <person name="Turgeon B.G."/>
            <person name="de Wit P.J.G.M."/>
            <person name="Zhong S."/>
            <person name="Goodwin S.B."/>
            <person name="Grigoriev I.V."/>
        </authorList>
    </citation>
    <scope>NUCLEOTIDE SEQUENCE [LARGE SCALE GENOMIC DNA]</scope>
    <source>
        <strain evidence="13">C5 / ATCC 48332 / race O</strain>
    </source>
</reference>
<dbReference type="STRING" id="701091.M2TVN2"/>
<proteinExistence type="inferred from homology"/>
<organism evidence="12 13">
    <name type="scientific">Cochliobolus heterostrophus (strain C5 / ATCC 48332 / race O)</name>
    <name type="common">Southern corn leaf blight fungus</name>
    <name type="synonym">Bipolaris maydis</name>
    <dbReference type="NCBI Taxonomy" id="701091"/>
    <lineage>
        <taxon>Eukaryota</taxon>
        <taxon>Fungi</taxon>
        <taxon>Dikarya</taxon>
        <taxon>Ascomycota</taxon>
        <taxon>Pezizomycotina</taxon>
        <taxon>Dothideomycetes</taxon>
        <taxon>Pleosporomycetidae</taxon>
        <taxon>Pleosporales</taxon>
        <taxon>Pleosporineae</taxon>
        <taxon>Pleosporaceae</taxon>
        <taxon>Bipolaris</taxon>
    </lineage>
</organism>
<dbReference type="eggNOG" id="ENOG502QRZZ">
    <property type="taxonomic scope" value="Eukaryota"/>
</dbReference>
<evidence type="ECO:0000256" key="9">
    <source>
        <dbReference type="RuleBase" id="RU361209"/>
    </source>
</evidence>
<evidence type="ECO:0000313" key="13">
    <source>
        <dbReference type="Proteomes" id="UP000016936"/>
    </source>
</evidence>
<dbReference type="SUPFAM" id="SSF51445">
    <property type="entry name" value="(Trans)glycosidases"/>
    <property type="match status" value="1"/>
</dbReference>
<reference evidence="13" key="2">
    <citation type="journal article" date="2013" name="PLoS Genet.">
        <title>Comparative genome structure, secondary metabolite, and effector coding capacity across Cochliobolus pathogens.</title>
        <authorList>
            <person name="Condon B.J."/>
            <person name="Leng Y."/>
            <person name="Wu D."/>
            <person name="Bushley K.E."/>
            <person name="Ohm R.A."/>
            <person name="Otillar R."/>
            <person name="Martin J."/>
            <person name="Schackwitz W."/>
            <person name="Grimwood J."/>
            <person name="MohdZainudin N."/>
            <person name="Xue C."/>
            <person name="Wang R."/>
            <person name="Manning V.A."/>
            <person name="Dhillon B."/>
            <person name="Tu Z.J."/>
            <person name="Steffenson B.J."/>
            <person name="Salamov A."/>
            <person name="Sun H."/>
            <person name="Lowry S."/>
            <person name="LaButti K."/>
            <person name="Han J."/>
            <person name="Copeland A."/>
            <person name="Lindquist E."/>
            <person name="Barry K."/>
            <person name="Schmutz J."/>
            <person name="Baker S.E."/>
            <person name="Ciuffetti L.M."/>
            <person name="Grigoriev I.V."/>
            <person name="Zhong S."/>
            <person name="Turgeon B.G."/>
        </authorList>
    </citation>
    <scope>NUCLEOTIDE SEQUENCE [LARGE SCALE GENOMIC DNA]</scope>
    <source>
        <strain evidence="13">C5 / ATCC 48332 / race O</strain>
    </source>
</reference>
<dbReference type="Proteomes" id="UP000016936">
    <property type="component" value="Unassembled WGS sequence"/>
</dbReference>
<evidence type="ECO:0000256" key="11">
    <source>
        <dbReference type="SAM" id="Phobius"/>
    </source>
</evidence>
<gene>
    <name evidence="12" type="ORF">COCHEDRAFT_1140189</name>
</gene>
<dbReference type="InterPro" id="IPR017853">
    <property type="entry name" value="GH"/>
</dbReference>
<evidence type="ECO:0000256" key="4">
    <source>
        <dbReference type="ARBA" id="ARBA00022679"/>
    </source>
</evidence>
<evidence type="ECO:0000256" key="1">
    <source>
        <dbReference type="ARBA" id="ARBA00004609"/>
    </source>
</evidence>
<feature type="region of interest" description="Disordered" evidence="10">
    <location>
        <begin position="368"/>
        <end position="423"/>
    </location>
</feature>
<dbReference type="GO" id="GO:0042124">
    <property type="term" value="F:1,3-beta-glucanosyltransferase activity"/>
    <property type="evidence" value="ECO:0007669"/>
    <property type="project" value="TreeGrafter"/>
</dbReference>
<dbReference type="Pfam" id="PF03198">
    <property type="entry name" value="Glyco_hydro_72"/>
    <property type="match status" value="1"/>
</dbReference>
<feature type="signal peptide" evidence="9">
    <location>
        <begin position="1"/>
        <end position="16"/>
    </location>
</feature>
<dbReference type="PANTHER" id="PTHR31468">
    <property type="entry name" value="1,3-BETA-GLUCANOSYLTRANSFERASE GAS1"/>
    <property type="match status" value="1"/>
</dbReference>
<evidence type="ECO:0000256" key="3">
    <source>
        <dbReference type="ARBA" id="ARBA00022622"/>
    </source>
</evidence>
<dbReference type="GO" id="GO:0071970">
    <property type="term" value="P:fungal-type cell wall (1-&gt;3)-beta-D-glucan biosynthetic process"/>
    <property type="evidence" value="ECO:0007669"/>
    <property type="project" value="TreeGrafter"/>
</dbReference>
<dbReference type="GO" id="GO:0016787">
    <property type="term" value="F:hydrolase activity"/>
    <property type="evidence" value="ECO:0007669"/>
    <property type="project" value="UniProtKB-KW"/>
</dbReference>
<evidence type="ECO:0000256" key="10">
    <source>
        <dbReference type="SAM" id="MobiDB-lite"/>
    </source>
</evidence>
<keyword evidence="5 9" id="KW-0732">Signal</keyword>
<dbReference type="HOGENOM" id="CLU_021855_1_0_1"/>
<sequence>MKSYIFAVALAAAAAAKPTTEQKRASSSSITPVTVKGNAFWTGNERFYIRGVDYQPGGASEAKDPIADEDGCKRDIAKFKELGINTVRVYTVDNSANHDTCMGLLADAGIYLALDVNTPKYSINRADPQKSYNKVYLQSVFATVEMFAKYDNTLLFFSGNEVINDDNTTDCAPYVKAVTRDLKSYMNARGLRKVPVGYSAADVESNRYEMADYMNCGDDSVRSDFFAFNDYSWCDPSSYVTSGWNIKVQKFSNYSIPIFLSEYGCNTNTRKFEEVKSLYGQNMTKVYSGGLVYEYSQEASKYGLVEINGDSVEELPDFTALKSAYAGTPNPTGDGGYLANGQASQCPSQSSTWDVTLKSNELPSLPDGAKDFFDKGAGAGPGLTGDGSQDAGSSTPNIGDASAGAVTSGGSTPTSTSSSTHSAGAAANVRPMSFGLAPIVCGAVVLASSLFGGALVL</sequence>
<dbReference type="InterPro" id="IPR004886">
    <property type="entry name" value="Glucanosyltransferase"/>
</dbReference>
<name>M2TVN2_COCH5</name>
<accession>M2TVN2</accession>